<evidence type="ECO:0000256" key="1">
    <source>
        <dbReference type="SAM" id="MobiDB-lite"/>
    </source>
</evidence>
<feature type="compositionally biased region" description="Low complexity" evidence="1">
    <location>
        <begin position="62"/>
        <end position="75"/>
    </location>
</feature>
<dbReference type="Proteomes" id="UP000053989">
    <property type="component" value="Unassembled WGS sequence"/>
</dbReference>
<reference evidence="3" key="2">
    <citation type="submission" date="2015-01" db="EMBL/GenBank/DDBJ databases">
        <title>Evolutionary Origins and Diversification of the Mycorrhizal Mutualists.</title>
        <authorList>
            <consortium name="DOE Joint Genome Institute"/>
            <consortium name="Mycorrhizal Genomics Consortium"/>
            <person name="Kohler A."/>
            <person name="Kuo A."/>
            <person name="Nagy L.G."/>
            <person name="Floudas D."/>
            <person name="Copeland A."/>
            <person name="Barry K.W."/>
            <person name="Cichocki N."/>
            <person name="Veneault-Fourrey C."/>
            <person name="LaButti K."/>
            <person name="Lindquist E.A."/>
            <person name="Lipzen A."/>
            <person name="Lundell T."/>
            <person name="Morin E."/>
            <person name="Murat C."/>
            <person name="Riley R."/>
            <person name="Ohm R."/>
            <person name="Sun H."/>
            <person name="Tunlid A."/>
            <person name="Henrissat B."/>
            <person name="Grigoriev I.V."/>
            <person name="Hibbett D.S."/>
            <person name="Martin F."/>
        </authorList>
    </citation>
    <scope>NUCLEOTIDE SEQUENCE [LARGE SCALE GENOMIC DNA]</scope>
    <source>
        <strain evidence="3">Foug A</strain>
    </source>
</reference>
<feature type="region of interest" description="Disordered" evidence="1">
    <location>
        <begin position="21"/>
        <end position="95"/>
    </location>
</feature>
<sequence length="95" mass="10295">MLGQGINSVSSFLFGTVPVEPCRHSHGGRASMRPHCSPESQAPWSGDRLVHLRNMHPITKEQSPPHQHPPASSQSDGRVPGTPEALRAMVRPTSN</sequence>
<dbReference type="EMBL" id="KN822010">
    <property type="protein sequence ID" value="KIM68315.1"/>
    <property type="molecule type" value="Genomic_DNA"/>
</dbReference>
<organism evidence="2 3">
    <name type="scientific">Scleroderma citrinum Foug A</name>
    <dbReference type="NCBI Taxonomy" id="1036808"/>
    <lineage>
        <taxon>Eukaryota</taxon>
        <taxon>Fungi</taxon>
        <taxon>Dikarya</taxon>
        <taxon>Basidiomycota</taxon>
        <taxon>Agaricomycotina</taxon>
        <taxon>Agaricomycetes</taxon>
        <taxon>Agaricomycetidae</taxon>
        <taxon>Boletales</taxon>
        <taxon>Sclerodermatineae</taxon>
        <taxon>Sclerodermataceae</taxon>
        <taxon>Scleroderma</taxon>
    </lineage>
</organism>
<proteinExistence type="predicted"/>
<evidence type="ECO:0000313" key="2">
    <source>
        <dbReference type="EMBL" id="KIM68315.1"/>
    </source>
</evidence>
<protein>
    <submittedName>
        <fullName evidence="2">Uncharacterized protein</fullName>
    </submittedName>
</protein>
<accession>A0A0C3E696</accession>
<reference evidence="2 3" key="1">
    <citation type="submission" date="2014-04" db="EMBL/GenBank/DDBJ databases">
        <authorList>
            <consortium name="DOE Joint Genome Institute"/>
            <person name="Kuo A."/>
            <person name="Kohler A."/>
            <person name="Nagy L.G."/>
            <person name="Floudas D."/>
            <person name="Copeland A."/>
            <person name="Barry K.W."/>
            <person name="Cichocki N."/>
            <person name="Veneault-Fourrey C."/>
            <person name="LaButti K."/>
            <person name="Lindquist E.A."/>
            <person name="Lipzen A."/>
            <person name="Lundell T."/>
            <person name="Morin E."/>
            <person name="Murat C."/>
            <person name="Sun H."/>
            <person name="Tunlid A."/>
            <person name="Henrissat B."/>
            <person name="Grigoriev I.V."/>
            <person name="Hibbett D.S."/>
            <person name="Martin F."/>
            <person name="Nordberg H.P."/>
            <person name="Cantor M.N."/>
            <person name="Hua S.X."/>
        </authorList>
    </citation>
    <scope>NUCLEOTIDE SEQUENCE [LARGE SCALE GENOMIC DNA]</scope>
    <source>
        <strain evidence="2 3">Foug A</strain>
    </source>
</reference>
<name>A0A0C3E696_9AGAM</name>
<gene>
    <name evidence="2" type="ORF">SCLCIDRAFT_1018149</name>
</gene>
<dbReference type="HOGENOM" id="CLU_2374051_0_0_1"/>
<dbReference type="AlphaFoldDB" id="A0A0C3E696"/>
<evidence type="ECO:0000313" key="3">
    <source>
        <dbReference type="Proteomes" id="UP000053989"/>
    </source>
</evidence>
<dbReference type="InParanoid" id="A0A0C3E696"/>
<keyword evidence="3" id="KW-1185">Reference proteome</keyword>